<evidence type="ECO:0000313" key="4">
    <source>
        <dbReference type="Proteomes" id="UP000186922"/>
    </source>
</evidence>
<dbReference type="SUPFAM" id="SSF56112">
    <property type="entry name" value="Protein kinase-like (PK-like)"/>
    <property type="match status" value="1"/>
</dbReference>
<dbReference type="InterPro" id="IPR045307">
    <property type="entry name" value="ADCK1_dom"/>
</dbReference>
<dbReference type="OrthoDB" id="427480at2759"/>
<evidence type="ECO:0000313" key="3">
    <source>
        <dbReference type="EMBL" id="GAU98086.1"/>
    </source>
</evidence>
<name>A0A1D1V8U3_RAMVA</name>
<reference evidence="3 4" key="1">
    <citation type="journal article" date="2016" name="Nat. Commun.">
        <title>Extremotolerant tardigrade genome and improved radiotolerance of human cultured cells by tardigrade-unique protein.</title>
        <authorList>
            <person name="Hashimoto T."/>
            <person name="Horikawa D.D."/>
            <person name="Saito Y."/>
            <person name="Kuwahara H."/>
            <person name="Kozuka-Hata H."/>
            <person name="Shin-I T."/>
            <person name="Minakuchi Y."/>
            <person name="Ohishi K."/>
            <person name="Motoyama A."/>
            <person name="Aizu T."/>
            <person name="Enomoto A."/>
            <person name="Kondo K."/>
            <person name="Tanaka S."/>
            <person name="Hara Y."/>
            <person name="Koshikawa S."/>
            <person name="Sagara H."/>
            <person name="Miura T."/>
            <person name="Yokobori S."/>
            <person name="Miyagawa K."/>
            <person name="Suzuki Y."/>
            <person name="Kubo T."/>
            <person name="Oyama M."/>
            <person name="Kohara Y."/>
            <person name="Fujiyama A."/>
            <person name="Arakawa K."/>
            <person name="Katayama T."/>
            <person name="Toyoda A."/>
            <person name="Kunieda T."/>
        </authorList>
    </citation>
    <scope>NUCLEOTIDE SEQUENCE [LARGE SCALE GENOMIC DNA]</scope>
    <source>
        <strain evidence="3 4">YOKOZUNA-1</strain>
    </source>
</reference>
<proteinExistence type="inferred from homology"/>
<evidence type="ECO:0000259" key="2">
    <source>
        <dbReference type="Pfam" id="PF03109"/>
    </source>
</evidence>
<organism evidence="3 4">
    <name type="scientific">Ramazzottius varieornatus</name>
    <name type="common">Water bear</name>
    <name type="synonym">Tardigrade</name>
    <dbReference type="NCBI Taxonomy" id="947166"/>
    <lineage>
        <taxon>Eukaryota</taxon>
        <taxon>Metazoa</taxon>
        <taxon>Ecdysozoa</taxon>
        <taxon>Tardigrada</taxon>
        <taxon>Eutardigrada</taxon>
        <taxon>Parachela</taxon>
        <taxon>Hypsibioidea</taxon>
        <taxon>Ramazzottiidae</taxon>
        <taxon>Ramazzottius</taxon>
    </lineage>
</organism>
<evidence type="ECO:0000256" key="1">
    <source>
        <dbReference type="ARBA" id="ARBA00009670"/>
    </source>
</evidence>
<dbReference type="GO" id="GO:0005743">
    <property type="term" value="C:mitochondrial inner membrane"/>
    <property type="evidence" value="ECO:0007669"/>
    <property type="project" value="TreeGrafter"/>
</dbReference>
<dbReference type="InterPro" id="IPR051130">
    <property type="entry name" value="Mito_struct-func_regulator"/>
</dbReference>
<dbReference type="Pfam" id="PF03109">
    <property type="entry name" value="ABC1"/>
    <property type="match status" value="1"/>
</dbReference>
<protein>
    <recommendedName>
        <fullName evidence="2">ABC1 atypical kinase-like domain-containing protein</fullName>
    </recommendedName>
</protein>
<dbReference type="EMBL" id="BDGG01000004">
    <property type="protein sequence ID" value="GAU98086.1"/>
    <property type="molecule type" value="Genomic_DNA"/>
</dbReference>
<dbReference type="InterPro" id="IPR011009">
    <property type="entry name" value="Kinase-like_dom_sf"/>
</dbReference>
<keyword evidence="4" id="KW-1185">Reference proteome</keyword>
<feature type="domain" description="ABC1 atypical kinase-like" evidence="2">
    <location>
        <begin position="123"/>
        <end position="367"/>
    </location>
</feature>
<dbReference type="Proteomes" id="UP000186922">
    <property type="component" value="Unassembled WGS sequence"/>
</dbReference>
<dbReference type="GO" id="GO:0007005">
    <property type="term" value="P:mitochondrion organization"/>
    <property type="evidence" value="ECO:0007669"/>
    <property type="project" value="TreeGrafter"/>
</dbReference>
<sequence>MFALRRPLVKAALLAAIGGVTGVGVLHYANLLDYNEMGAVRIGRAGVTVAQIAVDYKWSLFWMKDPPSSEAYRKELSKIHLRSAEKLKELCCINKGAFVKVGQHLGSLDYLVPTEYVDTMKSLYNDAPQTPFEDILKVLRKDLGRDPRTVFRKIDPEPLGAASLAQVHKAELNDGTTVAVKVQHSKVERQSRSDITAVKVLLVAVSKIFPTFQFVWLAEETEKILPMELDFLNEGRNCERLGKSLSRFPFVKVPKIYWDLSTKRVLTMEYCEGGRIDDLQYYRANHISVSDVFTKISKVFNEMIFVNGYVHCDPHPGNMLVSKSPLGTPILTILDHGVHMQISEPTRLSYSKLWLSMLDADVEGMKKFASELGVGDMFDIFACMLTARSWTGVRSGIQNSVLSDGEMFDIKRKISMLLPEISDILNKVPRDVLLILKTNDLLRGISYKLKVQNDPHVFTTASLACTRVVYREKINHADSPLAALKLVGNMLWTLFKIKIFEFYLTIFPNRNPLIL</sequence>
<dbReference type="AlphaFoldDB" id="A0A1D1V8U3"/>
<dbReference type="CDD" id="cd13969">
    <property type="entry name" value="ADCK1-like"/>
    <property type="match status" value="1"/>
</dbReference>
<accession>A0A1D1V8U3</accession>
<dbReference type="Gene3D" id="1.10.510.10">
    <property type="entry name" value="Transferase(Phosphotransferase) domain 1"/>
    <property type="match status" value="1"/>
</dbReference>
<dbReference type="PANTHER" id="PTHR43173:SF19">
    <property type="entry name" value="AARF DOMAIN-CONTAINING PROTEIN KINASE 1"/>
    <property type="match status" value="1"/>
</dbReference>
<comment type="caution">
    <text evidence="3">The sequence shown here is derived from an EMBL/GenBank/DDBJ whole genome shotgun (WGS) entry which is preliminary data.</text>
</comment>
<gene>
    <name evidence="3" type="primary">RvY_09279-1</name>
    <name evidence="3" type="synonym">RvY_09279.1</name>
    <name evidence="3" type="ORF">RvY_09279</name>
</gene>
<dbReference type="InterPro" id="IPR004147">
    <property type="entry name" value="ABC1_dom"/>
</dbReference>
<dbReference type="STRING" id="947166.A0A1D1V8U3"/>
<dbReference type="PANTHER" id="PTHR43173">
    <property type="entry name" value="ABC1 FAMILY PROTEIN"/>
    <property type="match status" value="1"/>
</dbReference>
<comment type="similarity">
    <text evidence="1">Belongs to the protein kinase superfamily. ADCK protein kinase family.</text>
</comment>
<dbReference type="GO" id="GO:0055088">
    <property type="term" value="P:lipid homeostasis"/>
    <property type="evidence" value="ECO:0007669"/>
    <property type="project" value="TreeGrafter"/>
</dbReference>